<evidence type="ECO:0000256" key="4">
    <source>
        <dbReference type="ARBA" id="ARBA00022840"/>
    </source>
</evidence>
<feature type="domain" description="UvrD-like helicase ATP-binding" evidence="7">
    <location>
        <begin position="205"/>
        <end position="592"/>
    </location>
</feature>
<sequence length="744" mass="81647">MTAHSRPEGSGPSDNHPQSTTVERELAIEQAHVDAVYDRLAEATRSAQQVATEGRSLYQGDRMSWAREEDGTGLFERDVFAYQAAKRLAVLDAEHEGLVFGRLDRTDGETRYIGRIGVRDDDYEPLVIDWRARAAEPFYRATPAEPMEVVRRRVLRCRGDRVIGIEDDLLDGEHADTELVVVGEGALLAALSRARGPQMRDIVATIQAEQDGAIRAPYQGVTIITGGPGTGKTVVALHRAAYLLYSHRKRFENGGVLVVGPSRVFMNYIERVLPSLGEDSVTLRAVGSVASDVLGFRAERTDTSAAHAIKGSLAMLPLLRRLVNEPLLEQTAEMARLRVSVKGEVLTLEQPTLARIRNEVLRHHRVNSGRDAAEKGLLEALWQRFPAEEFDLEQDAFTELVTDQAAYKMFLQAWWPPLSATQVLRRLGDRRLTARLAGDSLTDAQIDTLAASYAENADWSVADMALLDELVAILGPVPADEEETDPTLFLADGSQVSEVVTTMDRAAQRTEVDPDADAHDTFAHVLVDEAQDITPMQWRMLRRRGAQASWTVVGDPAQSSWPDQAEADRALADLIGTAPSRRFRMSTNYRSPAEVFELAAKVVVAAYPEADLPTAIRRTEIEPELLSTTPAELAEVLTERVRRLADQVEGTVGVICPPSRIGSVQRILADAGVDEERVVLVTPLDSKGLEYDAVLVVGADDIVAESPGGVRVLYVTLTRPTQRLVTLDVTADGQPGAWRSVLAD</sequence>
<dbReference type="EMBL" id="NMVO01000012">
    <property type="protein sequence ID" value="OYO14731.1"/>
    <property type="molecule type" value="Genomic_DNA"/>
</dbReference>
<keyword evidence="9" id="KW-1185">Reference proteome</keyword>
<evidence type="ECO:0000256" key="1">
    <source>
        <dbReference type="ARBA" id="ARBA00022741"/>
    </source>
</evidence>
<dbReference type="InterPro" id="IPR027417">
    <property type="entry name" value="P-loop_NTPase"/>
</dbReference>
<dbReference type="GO" id="GO:0000725">
    <property type="term" value="P:recombinational repair"/>
    <property type="evidence" value="ECO:0007669"/>
    <property type="project" value="TreeGrafter"/>
</dbReference>
<proteinExistence type="predicted"/>
<feature type="binding site" evidence="5">
    <location>
        <begin position="226"/>
        <end position="233"/>
    </location>
    <ligand>
        <name>ATP</name>
        <dbReference type="ChEBI" id="CHEBI:30616"/>
    </ligand>
</feature>
<evidence type="ECO:0000256" key="2">
    <source>
        <dbReference type="ARBA" id="ARBA00022801"/>
    </source>
</evidence>
<evidence type="ECO:0000313" key="9">
    <source>
        <dbReference type="Proteomes" id="UP000215896"/>
    </source>
</evidence>
<evidence type="ECO:0000256" key="6">
    <source>
        <dbReference type="SAM" id="MobiDB-lite"/>
    </source>
</evidence>
<dbReference type="Pfam" id="PF00580">
    <property type="entry name" value="UvrD-helicase"/>
    <property type="match status" value="1"/>
</dbReference>
<dbReference type="PANTHER" id="PTHR11070:SF45">
    <property type="entry name" value="DNA 3'-5' HELICASE"/>
    <property type="match status" value="1"/>
</dbReference>
<gene>
    <name evidence="8" type="ORF">CGZ94_09210</name>
</gene>
<dbReference type="SUPFAM" id="SSF52540">
    <property type="entry name" value="P-loop containing nucleoside triphosphate hydrolases"/>
    <property type="match status" value="1"/>
</dbReference>
<feature type="region of interest" description="Disordered" evidence="6">
    <location>
        <begin position="1"/>
        <end position="20"/>
    </location>
</feature>
<dbReference type="GO" id="GO:0016787">
    <property type="term" value="F:hydrolase activity"/>
    <property type="evidence" value="ECO:0007669"/>
    <property type="project" value="UniProtKB-UniRule"/>
</dbReference>
<evidence type="ECO:0000256" key="3">
    <source>
        <dbReference type="ARBA" id="ARBA00022806"/>
    </source>
</evidence>
<name>A0A255GGL5_9ACTN</name>
<evidence type="ECO:0000259" key="7">
    <source>
        <dbReference type="PROSITE" id="PS51198"/>
    </source>
</evidence>
<comment type="caution">
    <text evidence="8">The sequence shown here is derived from an EMBL/GenBank/DDBJ whole genome shotgun (WGS) entry which is preliminary data.</text>
</comment>
<dbReference type="RefSeq" id="WP_094405412.1">
    <property type="nucleotide sequence ID" value="NZ_NMVO01000012.1"/>
</dbReference>
<dbReference type="GO" id="GO:0043138">
    <property type="term" value="F:3'-5' DNA helicase activity"/>
    <property type="evidence" value="ECO:0007669"/>
    <property type="project" value="TreeGrafter"/>
</dbReference>
<dbReference type="AlphaFoldDB" id="A0A255GGL5"/>
<accession>A0A255GGL5</accession>
<organism evidence="8 9">
    <name type="scientific">Enemella evansiae</name>
    <dbReference type="NCBI Taxonomy" id="2016499"/>
    <lineage>
        <taxon>Bacteria</taxon>
        <taxon>Bacillati</taxon>
        <taxon>Actinomycetota</taxon>
        <taxon>Actinomycetes</taxon>
        <taxon>Propionibacteriales</taxon>
        <taxon>Propionibacteriaceae</taxon>
        <taxon>Enemella</taxon>
    </lineage>
</organism>
<dbReference type="GO" id="GO:0005829">
    <property type="term" value="C:cytosol"/>
    <property type="evidence" value="ECO:0007669"/>
    <property type="project" value="TreeGrafter"/>
</dbReference>
<dbReference type="GO" id="GO:0003677">
    <property type="term" value="F:DNA binding"/>
    <property type="evidence" value="ECO:0007669"/>
    <property type="project" value="InterPro"/>
</dbReference>
<keyword evidence="3 5" id="KW-0347">Helicase</keyword>
<protein>
    <submittedName>
        <fullName evidence="8">Helicase</fullName>
    </submittedName>
</protein>
<keyword evidence="2 5" id="KW-0378">Hydrolase</keyword>
<evidence type="ECO:0000313" key="8">
    <source>
        <dbReference type="EMBL" id="OYO14731.1"/>
    </source>
</evidence>
<dbReference type="Proteomes" id="UP000215896">
    <property type="component" value="Unassembled WGS sequence"/>
</dbReference>
<keyword evidence="1 5" id="KW-0547">Nucleotide-binding</keyword>
<evidence type="ECO:0000256" key="5">
    <source>
        <dbReference type="PROSITE-ProRule" id="PRU00560"/>
    </source>
</evidence>
<dbReference type="OrthoDB" id="9787585at2"/>
<dbReference type="InterPro" id="IPR014016">
    <property type="entry name" value="UvrD-like_ATP-bd"/>
</dbReference>
<dbReference type="InterPro" id="IPR000212">
    <property type="entry name" value="DNA_helicase_UvrD/REP"/>
</dbReference>
<dbReference type="PANTHER" id="PTHR11070">
    <property type="entry name" value="UVRD / RECB / PCRA DNA HELICASE FAMILY MEMBER"/>
    <property type="match status" value="1"/>
</dbReference>
<dbReference type="GO" id="GO:0005524">
    <property type="term" value="F:ATP binding"/>
    <property type="evidence" value="ECO:0007669"/>
    <property type="project" value="UniProtKB-UniRule"/>
</dbReference>
<keyword evidence="4 5" id="KW-0067">ATP-binding</keyword>
<dbReference type="PROSITE" id="PS51198">
    <property type="entry name" value="UVRD_HELICASE_ATP_BIND"/>
    <property type="match status" value="1"/>
</dbReference>
<dbReference type="Gene3D" id="3.40.50.300">
    <property type="entry name" value="P-loop containing nucleotide triphosphate hydrolases"/>
    <property type="match status" value="3"/>
</dbReference>
<reference evidence="8 9" key="1">
    <citation type="submission" date="2017-07" db="EMBL/GenBank/DDBJ databases">
        <title>Draft whole genome sequences of clinical Proprionibacteriaceae strains.</title>
        <authorList>
            <person name="Bernier A.-M."/>
            <person name="Bernard K."/>
            <person name="Domingo M.-C."/>
        </authorList>
    </citation>
    <scope>NUCLEOTIDE SEQUENCE [LARGE SCALE GENOMIC DNA]</scope>
    <source>
        <strain evidence="8 9">NML 030167</strain>
    </source>
</reference>